<dbReference type="Gene3D" id="1.10.20.10">
    <property type="entry name" value="Histone, subunit A"/>
    <property type="match status" value="1"/>
</dbReference>
<evidence type="ECO:0000256" key="5">
    <source>
        <dbReference type="SAM" id="MobiDB-lite"/>
    </source>
</evidence>
<reference evidence="7 8" key="1">
    <citation type="submission" date="2017-10" db="EMBL/GenBank/DDBJ databases">
        <title>A novel species of cold-tolerant Malassezia isolated from bats.</title>
        <authorList>
            <person name="Lorch J.M."/>
            <person name="Palmer J.M."/>
            <person name="Vanderwolf K.J."/>
            <person name="Schmidt K.Z."/>
            <person name="Verant M.L."/>
            <person name="Weller T.J."/>
            <person name="Blehert D.S."/>
        </authorList>
    </citation>
    <scope>NUCLEOTIDE SEQUENCE [LARGE SCALE GENOMIC DNA]</scope>
    <source>
        <strain evidence="7 8">NWHC:44797-103</strain>
    </source>
</reference>
<protein>
    <recommendedName>
        <fullName evidence="3">DNA polymerase epsilon subunit D</fullName>
    </recommendedName>
    <alternativeName>
        <fullName evidence="4">DNA polymerase II subunit D</fullName>
    </alternativeName>
</protein>
<organism evidence="7 8">
    <name type="scientific">Malassezia vespertilionis</name>
    <dbReference type="NCBI Taxonomy" id="2020962"/>
    <lineage>
        <taxon>Eukaryota</taxon>
        <taxon>Fungi</taxon>
        <taxon>Dikarya</taxon>
        <taxon>Basidiomycota</taxon>
        <taxon>Ustilaginomycotina</taxon>
        <taxon>Malasseziomycetes</taxon>
        <taxon>Malasseziales</taxon>
        <taxon>Malasseziaceae</taxon>
        <taxon>Malassezia</taxon>
    </lineage>
</organism>
<dbReference type="GO" id="GO:0008623">
    <property type="term" value="C:CHRAC"/>
    <property type="evidence" value="ECO:0007669"/>
    <property type="project" value="TreeGrafter"/>
</dbReference>
<dbReference type="GO" id="GO:0008622">
    <property type="term" value="C:epsilon DNA polymerase complex"/>
    <property type="evidence" value="ECO:0007669"/>
    <property type="project" value="TreeGrafter"/>
</dbReference>
<proteinExistence type="predicted"/>
<dbReference type="Proteomes" id="UP000232875">
    <property type="component" value="Unassembled WGS sequence"/>
</dbReference>
<dbReference type="SUPFAM" id="SSF47113">
    <property type="entry name" value="Histone-fold"/>
    <property type="match status" value="1"/>
</dbReference>
<dbReference type="GO" id="GO:0046982">
    <property type="term" value="F:protein heterodimerization activity"/>
    <property type="evidence" value="ECO:0007669"/>
    <property type="project" value="InterPro"/>
</dbReference>
<evidence type="ECO:0000256" key="4">
    <source>
        <dbReference type="ARBA" id="ARBA00042096"/>
    </source>
</evidence>
<dbReference type="CDD" id="cd22928">
    <property type="entry name" value="HFD_POLE3_DPB4"/>
    <property type="match status" value="1"/>
</dbReference>
<dbReference type="GO" id="GO:0031490">
    <property type="term" value="F:chromatin DNA binding"/>
    <property type="evidence" value="ECO:0007669"/>
    <property type="project" value="TreeGrafter"/>
</dbReference>
<evidence type="ECO:0000259" key="6">
    <source>
        <dbReference type="Pfam" id="PF00808"/>
    </source>
</evidence>
<evidence type="ECO:0000313" key="8">
    <source>
        <dbReference type="Proteomes" id="UP000232875"/>
    </source>
</evidence>
<keyword evidence="8" id="KW-1185">Reference proteome</keyword>
<name>A0A2N1JF68_9BASI</name>
<keyword evidence="2" id="KW-0539">Nucleus</keyword>
<dbReference type="Pfam" id="PF00808">
    <property type="entry name" value="CBFD_NFYB_HMF"/>
    <property type="match status" value="1"/>
</dbReference>
<dbReference type="InterPro" id="IPR051377">
    <property type="entry name" value="DNA_Pol-Epsilon_Subunit"/>
</dbReference>
<evidence type="ECO:0000313" key="7">
    <source>
        <dbReference type="EMBL" id="PKI85180.1"/>
    </source>
</evidence>
<gene>
    <name evidence="7" type="ORF">MVES_000880</name>
</gene>
<feature type="region of interest" description="Disordered" evidence="5">
    <location>
        <begin position="137"/>
        <end position="194"/>
    </location>
</feature>
<feature type="compositionally biased region" description="Low complexity" evidence="5">
    <location>
        <begin position="137"/>
        <end position="155"/>
    </location>
</feature>
<dbReference type="PANTHER" id="PTHR46172">
    <property type="entry name" value="DNA POLYMERASE EPSILON SUBUNIT 3"/>
    <property type="match status" value="1"/>
</dbReference>
<dbReference type="STRING" id="2020962.A0A2N1JF68"/>
<comment type="subcellular location">
    <subcellularLocation>
        <location evidence="1">Nucleus</location>
    </subcellularLocation>
</comment>
<feature type="compositionally biased region" description="Basic and acidic residues" evidence="5">
    <location>
        <begin position="156"/>
        <end position="180"/>
    </location>
</feature>
<dbReference type="GO" id="GO:0031507">
    <property type="term" value="P:heterochromatin formation"/>
    <property type="evidence" value="ECO:0007669"/>
    <property type="project" value="TreeGrafter"/>
</dbReference>
<evidence type="ECO:0000256" key="1">
    <source>
        <dbReference type="ARBA" id="ARBA00004123"/>
    </source>
</evidence>
<dbReference type="EMBL" id="KZ454988">
    <property type="protein sequence ID" value="PKI85180.1"/>
    <property type="molecule type" value="Genomic_DNA"/>
</dbReference>
<evidence type="ECO:0000256" key="2">
    <source>
        <dbReference type="ARBA" id="ARBA00023242"/>
    </source>
</evidence>
<dbReference type="InterPro" id="IPR003958">
    <property type="entry name" value="CBFA_NFYB_domain"/>
</dbReference>
<accession>A0A2N1JF68</accession>
<dbReference type="GO" id="GO:0006974">
    <property type="term" value="P:DNA damage response"/>
    <property type="evidence" value="ECO:0007669"/>
    <property type="project" value="TreeGrafter"/>
</dbReference>
<dbReference type="OrthoDB" id="1707486at2759"/>
<dbReference type="AlphaFoldDB" id="A0A2N1JF68"/>
<evidence type="ECO:0000256" key="3">
    <source>
        <dbReference type="ARBA" id="ARBA00039775"/>
    </source>
</evidence>
<feature type="domain" description="Transcription factor CBF/NF-Y/archaeal histone" evidence="6">
    <location>
        <begin position="47"/>
        <end position="111"/>
    </location>
</feature>
<dbReference type="GO" id="GO:0006272">
    <property type="term" value="P:leading strand elongation"/>
    <property type="evidence" value="ECO:0007669"/>
    <property type="project" value="TreeGrafter"/>
</dbReference>
<dbReference type="InterPro" id="IPR009072">
    <property type="entry name" value="Histone-fold"/>
</dbReference>
<sequence>MDGDDFRTSAQDAADEDVLEGIPLSSRTMSATNAVGGTFGLGIDQFELPKASINKLARTEIPDSVQLRKDTLTALVKSASVFVSYLTAASQDVAIARGNKTISAAHVLDAMRELEFPLPMRKALREELQAYRDLQKRNAATRADAAARSRAIARAKATEKASEEALQKEHDAEETPKDAEAMEMDQDQARDPVL</sequence>
<dbReference type="PANTHER" id="PTHR46172:SF1">
    <property type="entry name" value="DNA POLYMERASE EPSILON SUBUNIT 3"/>
    <property type="match status" value="1"/>
</dbReference>